<dbReference type="AlphaFoldDB" id="H2ZBD2"/>
<dbReference type="HOGENOM" id="CLU_1758178_0_0_1"/>
<keyword evidence="3" id="KW-1185">Reference proteome</keyword>
<protein>
    <submittedName>
        <fullName evidence="2">Uncharacterized protein</fullName>
    </submittedName>
</protein>
<evidence type="ECO:0000256" key="1">
    <source>
        <dbReference type="SAM" id="MobiDB-lite"/>
    </source>
</evidence>
<reference evidence="2" key="3">
    <citation type="submission" date="2025-09" db="UniProtKB">
        <authorList>
            <consortium name="Ensembl"/>
        </authorList>
    </citation>
    <scope>IDENTIFICATION</scope>
</reference>
<feature type="compositionally biased region" description="Basic residues" evidence="1">
    <location>
        <begin position="133"/>
        <end position="148"/>
    </location>
</feature>
<accession>H2ZBD2</accession>
<name>H2ZBD2_CIOSA</name>
<feature type="compositionally biased region" description="Acidic residues" evidence="1">
    <location>
        <begin position="14"/>
        <end position="23"/>
    </location>
</feature>
<evidence type="ECO:0000313" key="3">
    <source>
        <dbReference type="Proteomes" id="UP000007875"/>
    </source>
</evidence>
<feature type="compositionally biased region" description="Basic and acidic residues" evidence="1">
    <location>
        <begin position="44"/>
        <end position="53"/>
    </location>
</feature>
<reference evidence="3" key="1">
    <citation type="submission" date="2003-08" db="EMBL/GenBank/DDBJ databases">
        <authorList>
            <person name="Birren B."/>
            <person name="Nusbaum C."/>
            <person name="Abebe A."/>
            <person name="Abouelleil A."/>
            <person name="Adekoya E."/>
            <person name="Ait-zahra M."/>
            <person name="Allen N."/>
            <person name="Allen T."/>
            <person name="An P."/>
            <person name="Anderson M."/>
            <person name="Anderson S."/>
            <person name="Arachchi H."/>
            <person name="Armbruster J."/>
            <person name="Bachantsang P."/>
            <person name="Baldwin J."/>
            <person name="Barry A."/>
            <person name="Bayul T."/>
            <person name="Blitshsteyn B."/>
            <person name="Bloom T."/>
            <person name="Blye J."/>
            <person name="Boguslavskiy L."/>
            <person name="Borowsky M."/>
            <person name="Boukhgalter B."/>
            <person name="Brunache A."/>
            <person name="Butler J."/>
            <person name="Calixte N."/>
            <person name="Calvo S."/>
            <person name="Camarata J."/>
            <person name="Campo K."/>
            <person name="Chang J."/>
            <person name="Cheshatsang Y."/>
            <person name="Citroen M."/>
            <person name="Collymore A."/>
            <person name="Considine T."/>
            <person name="Cook A."/>
            <person name="Cooke P."/>
            <person name="Corum B."/>
            <person name="Cuomo C."/>
            <person name="David R."/>
            <person name="Dawoe T."/>
            <person name="Degray S."/>
            <person name="Dodge S."/>
            <person name="Dooley K."/>
            <person name="Dorje P."/>
            <person name="Dorjee K."/>
            <person name="Dorris L."/>
            <person name="Duffey N."/>
            <person name="Dupes A."/>
            <person name="Elkins T."/>
            <person name="Engels R."/>
            <person name="Erickson J."/>
            <person name="Farina A."/>
            <person name="Faro S."/>
            <person name="Ferreira P."/>
            <person name="Fischer H."/>
            <person name="Fitzgerald M."/>
            <person name="Foley K."/>
            <person name="Gage D."/>
            <person name="Galagan J."/>
            <person name="Gearin G."/>
            <person name="Gnerre S."/>
            <person name="Gnirke A."/>
            <person name="Goyette A."/>
            <person name="Graham J."/>
            <person name="Grandbois E."/>
            <person name="Gyaltsen K."/>
            <person name="Hafez N."/>
            <person name="Hagopian D."/>
            <person name="Hagos B."/>
            <person name="Hall J."/>
            <person name="Hatcher B."/>
            <person name="Heller A."/>
            <person name="Higgins H."/>
            <person name="Honan T."/>
            <person name="Horn A."/>
            <person name="Houde N."/>
            <person name="Hughes L."/>
            <person name="Hulme W."/>
            <person name="Husby E."/>
            <person name="Iliev I."/>
            <person name="Jaffe D."/>
            <person name="Jones C."/>
            <person name="Kamal M."/>
            <person name="Kamat A."/>
            <person name="Kamvysselis M."/>
            <person name="Karlsson E."/>
            <person name="Kells C."/>
            <person name="Kieu A."/>
            <person name="Kisner P."/>
            <person name="Kodira C."/>
            <person name="Kulbokas E."/>
            <person name="Labutti K."/>
            <person name="Lama D."/>
            <person name="Landers T."/>
            <person name="Leger J."/>
            <person name="Levine S."/>
            <person name="Lewis D."/>
            <person name="Lewis T."/>
            <person name="Lindblad-toh K."/>
            <person name="Liu X."/>
            <person name="Lokyitsang T."/>
            <person name="Lokyitsang Y."/>
            <person name="Lucien O."/>
            <person name="Lui A."/>
            <person name="Ma L.J."/>
            <person name="Mabbitt R."/>
            <person name="Macdonald J."/>
            <person name="Maclean C."/>
            <person name="Major J."/>
            <person name="Manning J."/>
            <person name="Marabella R."/>
            <person name="Maru K."/>
            <person name="Matthews C."/>
            <person name="Mauceli E."/>
            <person name="Mccarthy M."/>
            <person name="Mcdonough S."/>
            <person name="Mcghee T."/>
            <person name="Meldrim J."/>
            <person name="Meneus L."/>
            <person name="Mesirov J."/>
            <person name="Mihalev A."/>
            <person name="Mihova T."/>
            <person name="Mikkelsen T."/>
            <person name="Mlenga V."/>
            <person name="Moru K."/>
            <person name="Mozes J."/>
            <person name="Mulrain L."/>
            <person name="Munson G."/>
            <person name="Naylor J."/>
            <person name="Newes C."/>
            <person name="Nguyen C."/>
            <person name="Nguyen N."/>
            <person name="Nguyen T."/>
            <person name="Nicol R."/>
            <person name="Nielsen C."/>
            <person name="Nizzari M."/>
            <person name="Norbu C."/>
            <person name="Norbu N."/>
            <person name="O'donnell P."/>
            <person name="Okoawo O."/>
            <person name="O'leary S."/>
            <person name="Omotosho B."/>
            <person name="O'neill K."/>
            <person name="Osman S."/>
            <person name="Parker S."/>
            <person name="Perrin D."/>
            <person name="Phunkhang P."/>
            <person name="Piqani B."/>
            <person name="Purcell S."/>
            <person name="Rachupka T."/>
            <person name="Ramasamy U."/>
            <person name="Rameau R."/>
            <person name="Ray V."/>
            <person name="Raymond C."/>
            <person name="Retta R."/>
            <person name="Richardson S."/>
            <person name="Rise C."/>
            <person name="Rodriguez J."/>
            <person name="Rogers J."/>
            <person name="Rogov P."/>
            <person name="Rutman M."/>
            <person name="Schupbach R."/>
            <person name="Seaman C."/>
            <person name="Settipalli S."/>
            <person name="Sharpe T."/>
            <person name="Sheridan J."/>
            <person name="Sherpa N."/>
            <person name="Shi J."/>
            <person name="Smirnov S."/>
            <person name="Smith C."/>
            <person name="Sougnez C."/>
            <person name="Spencer B."/>
            <person name="Stalker J."/>
            <person name="Stange-thomann N."/>
            <person name="Stavropoulos S."/>
            <person name="Stetson K."/>
            <person name="Stone C."/>
            <person name="Stone S."/>
            <person name="Stubbs M."/>
            <person name="Talamas J."/>
            <person name="Tchuinga P."/>
            <person name="Tenzing P."/>
            <person name="Tesfaye S."/>
            <person name="Theodore J."/>
            <person name="Thoulutsang Y."/>
            <person name="Topham K."/>
            <person name="Towey S."/>
            <person name="Tsamla T."/>
            <person name="Tsomo N."/>
            <person name="Vallee D."/>
            <person name="Vassiliev H."/>
            <person name="Venkataraman V."/>
            <person name="Vinson J."/>
            <person name="Vo A."/>
            <person name="Wade C."/>
            <person name="Wang S."/>
            <person name="Wangchuk T."/>
            <person name="Wangdi T."/>
            <person name="Whittaker C."/>
            <person name="Wilkinson J."/>
            <person name="Wu Y."/>
            <person name="Wyman D."/>
            <person name="Yadav S."/>
            <person name="Yang S."/>
            <person name="Yang X."/>
            <person name="Yeager S."/>
            <person name="Yee E."/>
            <person name="Young G."/>
            <person name="Zainoun J."/>
            <person name="Zembeck L."/>
            <person name="Zimmer A."/>
            <person name="Zody M."/>
            <person name="Lander E."/>
        </authorList>
    </citation>
    <scope>NUCLEOTIDE SEQUENCE [LARGE SCALE GENOMIC DNA]</scope>
</reference>
<feature type="compositionally biased region" description="Polar residues" evidence="1">
    <location>
        <begin position="104"/>
        <end position="113"/>
    </location>
</feature>
<organism evidence="2 3">
    <name type="scientific">Ciona savignyi</name>
    <name type="common">Pacific transparent sea squirt</name>
    <dbReference type="NCBI Taxonomy" id="51511"/>
    <lineage>
        <taxon>Eukaryota</taxon>
        <taxon>Metazoa</taxon>
        <taxon>Chordata</taxon>
        <taxon>Tunicata</taxon>
        <taxon>Ascidiacea</taxon>
        <taxon>Phlebobranchia</taxon>
        <taxon>Cionidae</taxon>
        <taxon>Ciona</taxon>
    </lineage>
</organism>
<dbReference type="Proteomes" id="UP000007875">
    <property type="component" value="Unassembled WGS sequence"/>
</dbReference>
<feature type="compositionally biased region" description="Polar residues" evidence="1">
    <location>
        <begin position="24"/>
        <end position="43"/>
    </location>
</feature>
<feature type="region of interest" description="Disordered" evidence="1">
    <location>
        <begin position="1"/>
        <end position="148"/>
    </location>
</feature>
<dbReference type="Ensembl" id="ENSCSAVT00000015071.1">
    <property type="protein sequence ID" value="ENSCSAVP00000014897.1"/>
    <property type="gene ID" value="ENSCSAVG00000008723.1"/>
</dbReference>
<feature type="compositionally biased region" description="Polar residues" evidence="1">
    <location>
        <begin position="75"/>
        <end position="96"/>
    </location>
</feature>
<sequence length="148" mass="16367">MEVMKLYNRPVSEDHDELEETSDNSETYDGQIGTKTSFQTVQDEQQKDSKEAEQTDSSPVDNTQTEDIAAENASAIHQSVLQNPFGNEESATSTQLPYPPLKPETTSPRSLPSRSIGSPDNSSNNSPGVSPSRRQRNRATRRPKNNMA</sequence>
<evidence type="ECO:0000313" key="2">
    <source>
        <dbReference type="Ensembl" id="ENSCSAVP00000014897.1"/>
    </source>
</evidence>
<reference evidence="2" key="2">
    <citation type="submission" date="2025-08" db="UniProtKB">
        <authorList>
            <consortium name="Ensembl"/>
        </authorList>
    </citation>
    <scope>IDENTIFICATION</scope>
</reference>
<feature type="compositionally biased region" description="Polar residues" evidence="1">
    <location>
        <begin position="55"/>
        <end position="66"/>
    </location>
</feature>
<feature type="compositionally biased region" description="Low complexity" evidence="1">
    <location>
        <begin position="115"/>
        <end position="132"/>
    </location>
</feature>
<proteinExistence type="predicted"/>
<dbReference type="InParanoid" id="H2ZBD2"/>